<dbReference type="AlphaFoldDB" id="A0CAE1"/>
<dbReference type="InParanoid" id="A0CAE1"/>
<dbReference type="GeneID" id="5020940"/>
<dbReference type="KEGG" id="ptm:GSPATT00036538001"/>
<sequence length="510" mass="61192">MPPRRNTHNSHCIKEFFGNRTKKQKKEIKEMQKQFKKCPQLGQVGSQLRRVLSQYREEIMKEFNYGDLVKQISEVSKLDSIGGMLNSILYLNVTRVSDYWSDIYTPDHVDDVNDYLNQLLSQHNTQILKHWLKSSFSILRQDQVEDSDSWDSQSNSVGNQNWNYQMLNIYGSSGKMSTIVAIARTYNIEVILTYEYTEKKEFEEMFASQHIKFKPEQQNTEFGIKKKIIIHRGPLPKFLNSRFLQIQRVPFIWITDSCQNHEMFDGFELLQYQHDDIVKYFYLILIMEYNYRDQLDSINSEFKKKVIYENLKDRAKLVDFYNNFYLIKPTITTKELNIKFDLSEISMITLQMKGNVRSILNWLQFHHEDQSICTLIMQMKLDQTHLQYMLKNHLPIFKTDQFENQFNLHAQKWHDQQCIELVDDIVECRNSILKRNYSKKSFKSKFNPFLINFVIKTNAINTQQRTSNTRQRRLNKEPTDIYKPLQQFFQDEQEYEWFKQFDKSSAFLVN</sequence>
<evidence type="ECO:0000313" key="1">
    <source>
        <dbReference type="EMBL" id="CAK67758.1"/>
    </source>
</evidence>
<accession>A0CAE1</accession>
<dbReference type="HOGENOM" id="CLU_545719_0_0_1"/>
<name>A0CAE1_PARTE</name>
<dbReference type="OMA" id="VILTYEY"/>
<keyword evidence="2" id="KW-1185">Reference proteome</keyword>
<reference evidence="1 2" key="1">
    <citation type="journal article" date="2006" name="Nature">
        <title>Global trends of whole-genome duplications revealed by the ciliate Paramecium tetraurelia.</title>
        <authorList>
            <consortium name="Genoscope"/>
            <person name="Aury J.-M."/>
            <person name="Jaillon O."/>
            <person name="Duret L."/>
            <person name="Noel B."/>
            <person name="Jubin C."/>
            <person name="Porcel B.M."/>
            <person name="Segurens B."/>
            <person name="Daubin V."/>
            <person name="Anthouard V."/>
            <person name="Aiach N."/>
            <person name="Arnaiz O."/>
            <person name="Billaut A."/>
            <person name="Beisson J."/>
            <person name="Blanc I."/>
            <person name="Bouhouche K."/>
            <person name="Camara F."/>
            <person name="Duharcourt S."/>
            <person name="Guigo R."/>
            <person name="Gogendeau D."/>
            <person name="Katinka M."/>
            <person name="Keller A.-M."/>
            <person name="Kissmehl R."/>
            <person name="Klotz C."/>
            <person name="Koll F."/>
            <person name="Le Moue A."/>
            <person name="Lepere C."/>
            <person name="Malinsky S."/>
            <person name="Nowacki M."/>
            <person name="Nowak J.K."/>
            <person name="Plattner H."/>
            <person name="Poulain J."/>
            <person name="Ruiz F."/>
            <person name="Serrano V."/>
            <person name="Zagulski M."/>
            <person name="Dessen P."/>
            <person name="Betermier M."/>
            <person name="Weissenbach J."/>
            <person name="Scarpelli C."/>
            <person name="Schachter V."/>
            <person name="Sperling L."/>
            <person name="Meyer E."/>
            <person name="Cohen J."/>
            <person name="Wincker P."/>
        </authorList>
    </citation>
    <scope>NUCLEOTIDE SEQUENCE [LARGE SCALE GENOMIC DNA]</scope>
    <source>
        <strain evidence="1 2">Stock d4-2</strain>
    </source>
</reference>
<gene>
    <name evidence="1" type="ORF">GSPATT00036538001</name>
</gene>
<protein>
    <submittedName>
        <fullName evidence="1">Uncharacterized protein</fullName>
    </submittedName>
</protein>
<proteinExistence type="predicted"/>
<evidence type="ECO:0000313" key="2">
    <source>
        <dbReference type="Proteomes" id="UP000000600"/>
    </source>
</evidence>
<dbReference type="OrthoDB" id="298282at2759"/>
<dbReference type="Proteomes" id="UP000000600">
    <property type="component" value="Unassembled WGS sequence"/>
</dbReference>
<dbReference type="EMBL" id="CT868054">
    <property type="protein sequence ID" value="CAK67758.1"/>
    <property type="molecule type" value="Genomic_DNA"/>
</dbReference>
<organism evidence="1 2">
    <name type="scientific">Paramecium tetraurelia</name>
    <dbReference type="NCBI Taxonomy" id="5888"/>
    <lineage>
        <taxon>Eukaryota</taxon>
        <taxon>Sar</taxon>
        <taxon>Alveolata</taxon>
        <taxon>Ciliophora</taxon>
        <taxon>Intramacronucleata</taxon>
        <taxon>Oligohymenophorea</taxon>
        <taxon>Peniculida</taxon>
        <taxon>Parameciidae</taxon>
        <taxon>Paramecium</taxon>
    </lineage>
</organism>
<dbReference type="RefSeq" id="XP_001435155.1">
    <property type="nucleotide sequence ID" value="XM_001435118.1"/>
</dbReference>